<name>A0A3P3XFC7_9SPIR</name>
<keyword evidence="5 9" id="KW-0732">Signal</keyword>
<accession>A0A3P3XFC7</accession>
<keyword evidence="3" id="KW-0813">Transport</keyword>
<comment type="similarity">
    <text evidence="2">Belongs to the BMP lipoprotein family.</text>
</comment>
<dbReference type="InterPro" id="IPR003760">
    <property type="entry name" value="PnrA-like"/>
</dbReference>
<proteinExistence type="inferred from homology"/>
<dbReference type="GO" id="GO:0005886">
    <property type="term" value="C:plasma membrane"/>
    <property type="evidence" value="ECO:0007669"/>
    <property type="project" value="UniProtKB-SubCell"/>
</dbReference>
<keyword evidence="4" id="KW-1003">Cell membrane</keyword>
<dbReference type="CDD" id="cd19964">
    <property type="entry name" value="PBP1_BMP-like"/>
    <property type="match status" value="1"/>
</dbReference>
<reference evidence="11" key="1">
    <citation type="submission" date="2017-02" db="EMBL/GenBank/DDBJ databases">
        <authorList>
            <person name="Regsiter A."/>
            <person name="William W."/>
        </authorList>
    </citation>
    <scope>NUCLEOTIDE SEQUENCE</scope>
    <source>
        <strain evidence="11">Bib</strain>
    </source>
</reference>
<gene>
    <name evidence="11" type="ORF">SPIROBIBN47_100146</name>
</gene>
<dbReference type="InterPro" id="IPR050957">
    <property type="entry name" value="BMP_lipoprotein"/>
</dbReference>
<evidence type="ECO:0000256" key="4">
    <source>
        <dbReference type="ARBA" id="ARBA00022475"/>
    </source>
</evidence>
<dbReference type="PANTHER" id="PTHR34296:SF2">
    <property type="entry name" value="ABC TRANSPORTER GUANOSINE-BINDING PROTEIN NUPN"/>
    <property type="match status" value="1"/>
</dbReference>
<dbReference type="Gene3D" id="3.40.50.2300">
    <property type="match status" value="2"/>
</dbReference>
<evidence type="ECO:0000256" key="2">
    <source>
        <dbReference type="ARBA" id="ARBA00008610"/>
    </source>
</evidence>
<dbReference type="InterPro" id="IPR028082">
    <property type="entry name" value="Peripla_BP_I"/>
</dbReference>
<evidence type="ECO:0000313" key="11">
    <source>
        <dbReference type="EMBL" id="SLM09916.1"/>
    </source>
</evidence>
<comment type="subcellular location">
    <subcellularLocation>
        <location evidence="1">Cell membrane</location>
        <topology evidence="1">Lipid-anchor</topology>
    </subcellularLocation>
</comment>
<keyword evidence="7" id="KW-0564">Palmitate</keyword>
<dbReference type="AlphaFoldDB" id="A0A3P3XFC7"/>
<feature type="signal peptide" evidence="9">
    <location>
        <begin position="1"/>
        <end position="24"/>
    </location>
</feature>
<dbReference type="EMBL" id="FWDM01000002">
    <property type="protein sequence ID" value="SLM09916.1"/>
    <property type="molecule type" value="Genomic_DNA"/>
</dbReference>
<evidence type="ECO:0000256" key="7">
    <source>
        <dbReference type="ARBA" id="ARBA00023139"/>
    </source>
</evidence>
<evidence type="ECO:0000256" key="5">
    <source>
        <dbReference type="ARBA" id="ARBA00022729"/>
    </source>
</evidence>
<evidence type="ECO:0000259" key="10">
    <source>
        <dbReference type="Pfam" id="PF02608"/>
    </source>
</evidence>
<evidence type="ECO:0000256" key="3">
    <source>
        <dbReference type="ARBA" id="ARBA00022448"/>
    </source>
</evidence>
<dbReference type="PANTHER" id="PTHR34296">
    <property type="entry name" value="TRANSCRIPTIONAL ACTIVATOR PROTEIN MED"/>
    <property type="match status" value="1"/>
</dbReference>
<evidence type="ECO:0000256" key="8">
    <source>
        <dbReference type="ARBA" id="ARBA00023288"/>
    </source>
</evidence>
<feature type="domain" description="ABC transporter substrate-binding protein PnrA-like" evidence="10">
    <location>
        <begin position="33"/>
        <end position="335"/>
    </location>
</feature>
<sequence length="345" mass="36889">MKGRKYVVLLGALFLLGAALTAYSQTPKINTNRVVYLINGALGDNAFYDSGEAGIKNIGRTYKVETRTIECNFDAGKFQPALDAAVQYADIIFVISYGFEDQLKAIADKYPNKIFVNIDTVVENPKKTITSVFFLAEQSSYLAGMTAALLTTTTSLKGVNKDKIIGVIGGDTDPIVSAFVFGFQNGARAVDPGVKVLTKSLGGAWDDSAKGKQAALQLYDQKADVIYQVAAAAGIGVLQAAAERGLYAIGVDTNQNDLEPGHVVASAVKNVGATIEKVFKTIKDGTYKPGQVINSGLADGGVDLDFTAKQQVLPKSIIDKVMQARQQIIDGKLTVKLYNGENVWQ</sequence>
<protein>
    <submittedName>
        <fullName evidence="11">Putative basic membrane lipoprotein</fullName>
    </submittedName>
</protein>
<dbReference type="Pfam" id="PF02608">
    <property type="entry name" value="Bmp"/>
    <property type="match status" value="1"/>
</dbReference>
<feature type="chain" id="PRO_5017954183" evidence="9">
    <location>
        <begin position="25"/>
        <end position="345"/>
    </location>
</feature>
<evidence type="ECO:0000256" key="6">
    <source>
        <dbReference type="ARBA" id="ARBA00023136"/>
    </source>
</evidence>
<keyword evidence="8 11" id="KW-0449">Lipoprotein</keyword>
<evidence type="ECO:0000256" key="1">
    <source>
        <dbReference type="ARBA" id="ARBA00004193"/>
    </source>
</evidence>
<organism evidence="11">
    <name type="scientific">uncultured spirochete</name>
    <dbReference type="NCBI Taxonomy" id="156406"/>
    <lineage>
        <taxon>Bacteria</taxon>
        <taxon>Pseudomonadati</taxon>
        <taxon>Spirochaetota</taxon>
        <taxon>Spirochaetia</taxon>
        <taxon>Spirochaetales</taxon>
        <taxon>environmental samples</taxon>
    </lineage>
</organism>
<evidence type="ECO:0000256" key="9">
    <source>
        <dbReference type="SAM" id="SignalP"/>
    </source>
</evidence>
<keyword evidence="6" id="KW-0472">Membrane</keyword>
<dbReference type="SUPFAM" id="SSF53822">
    <property type="entry name" value="Periplasmic binding protein-like I"/>
    <property type="match status" value="1"/>
</dbReference>